<organism evidence="1">
    <name type="scientific">viral metagenome</name>
    <dbReference type="NCBI Taxonomy" id="1070528"/>
    <lineage>
        <taxon>unclassified sequences</taxon>
        <taxon>metagenomes</taxon>
        <taxon>organismal metagenomes</taxon>
    </lineage>
</organism>
<name>A0A6C0LAA7_9ZZZZ</name>
<dbReference type="AlphaFoldDB" id="A0A6C0LAA7"/>
<proteinExistence type="predicted"/>
<reference evidence="1" key="1">
    <citation type="journal article" date="2020" name="Nature">
        <title>Giant virus diversity and host interactions through global metagenomics.</title>
        <authorList>
            <person name="Schulz F."/>
            <person name="Roux S."/>
            <person name="Paez-Espino D."/>
            <person name="Jungbluth S."/>
            <person name="Walsh D.A."/>
            <person name="Denef V.J."/>
            <person name="McMahon K.D."/>
            <person name="Konstantinidis K.T."/>
            <person name="Eloe-Fadrosh E.A."/>
            <person name="Kyrpides N.C."/>
            <person name="Woyke T."/>
        </authorList>
    </citation>
    <scope>NUCLEOTIDE SEQUENCE</scope>
    <source>
        <strain evidence="1">GVMAG-M-3300027759-42</strain>
    </source>
</reference>
<dbReference type="EMBL" id="MN740443">
    <property type="protein sequence ID" value="QHU26588.1"/>
    <property type="molecule type" value="Genomic_DNA"/>
</dbReference>
<evidence type="ECO:0000313" key="1">
    <source>
        <dbReference type="EMBL" id="QHU26588.1"/>
    </source>
</evidence>
<accession>A0A6C0LAA7</accession>
<sequence>MVRLNNKENIPQINNTLIYRMENMTTSLVSEYEFIKDANNDIVSAVFPMRRHLIKENNKRMILGGTIEGGTSRFDELGIPAGLYLEPTIFSHDVVLPKFNKFSIMDDQLFDKLLGSVSTVKPYSGTRKKYYKPKNSKTKKA</sequence>
<protein>
    <submittedName>
        <fullName evidence="1">Uncharacterized protein</fullName>
    </submittedName>
</protein>